<gene>
    <name evidence="1" type="ORF">OEG82_03090</name>
</gene>
<accession>A0ABT3YAW8</accession>
<protein>
    <submittedName>
        <fullName evidence="1">Uncharacterized protein</fullName>
    </submittedName>
</protein>
<evidence type="ECO:0000313" key="2">
    <source>
        <dbReference type="Proteomes" id="UP001081283"/>
    </source>
</evidence>
<reference evidence="1" key="1">
    <citation type="submission" date="2022-10" db="EMBL/GenBank/DDBJ databases">
        <title>Hoeflea sp. J2-29, isolated from marine algae.</title>
        <authorList>
            <person name="Kristyanto S."/>
            <person name="Kim J.M."/>
            <person name="Jeon C.O."/>
        </authorList>
    </citation>
    <scope>NUCLEOTIDE SEQUENCE</scope>
    <source>
        <strain evidence="1">J2-29</strain>
    </source>
</reference>
<name>A0ABT3YAW8_9HYPH</name>
<dbReference type="RefSeq" id="WP_267611001.1">
    <property type="nucleotide sequence ID" value="NZ_JAOVZQ010000001.1"/>
</dbReference>
<dbReference type="EMBL" id="JAOVZQ010000001">
    <property type="protein sequence ID" value="MCY0093023.1"/>
    <property type="molecule type" value="Genomic_DNA"/>
</dbReference>
<proteinExistence type="predicted"/>
<dbReference type="Proteomes" id="UP001081283">
    <property type="component" value="Unassembled WGS sequence"/>
</dbReference>
<comment type="caution">
    <text evidence="1">The sequence shown here is derived from an EMBL/GenBank/DDBJ whole genome shotgun (WGS) entry which is preliminary data.</text>
</comment>
<keyword evidence="2" id="KW-1185">Reference proteome</keyword>
<evidence type="ECO:0000313" key="1">
    <source>
        <dbReference type="EMBL" id="MCY0093023.1"/>
    </source>
</evidence>
<organism evidence="1 2">
    <name type="scientific">Hoeflea ulvae</name>
    <dbReference type="NCBI Taxonomy" id="2983764"/>
    <lineage>
        <taxon>Bacteria</taxon>
        <taxon>Pseudomonadati</taxon>
        <taxon>Pseudomonadota</taxon>
        <taxon>Alphaproteobacteria</taxon>
        <taxon>Hyphomicrobiales</taxon>
        <taxon>Rhizobiaceae</taxon>
        <taxon>Hoeflea</taxon>
    </lineage>
</organism>
<sequence>MHADEVRLFLEGRKIYCFPPETQTLFAVIDYGSDGRCAVRFSSGEADAGIYGFDGDSYWTRYEKFRNGETHTFRLERLGPGIAQAYFADGTKAFIQAHSADLGAMTGI</sequence>